<proteinExistence type="inferred from homology"/>
<dbReference type="GO" id="GO:0000703">
    <property type="term" value="F:oxidized pyrimidine nucleobase lesion DNA N-glycosylase activity"/>
    <property type="evidence" value="ECO:0007669"/>
    <property type="project" value="UniProtKB-UniRule"/>
</dbReference>
<evidence type="ECO:0000256" key="4">
    <source>
        <dbReference type="ARBA" id="ARBA00022723"/>
    </source>
</evidence>
<feature type="domain" description="HhH-GPD" evidence="15">
    <location>
        <begin position="174"/>
        <end position="322"/>
    </location>
</feature>
<dbReference type="CDD" id="cd00056">
    <property type="entry name" value="ENDO3c"/>
    <property type="match status" value="1"/>
</dbReference>
<evidence type="ECO:0000256" key="2">
    <source>
        <dbReference type="ARBA" id="ARBA00008343"/>
    </source>
</evidence>
<evidence type="ECO:0000313" key="17">
    <source>
        <dbReference type="Proteomes" id="UP000507536"/>
    </source>
</evidence>
<evidence type="ECO:0000256" key="9">
    <source>
        <dbReference type="ARBA" id="ARBA00023014"/>
    </source>
</evidence>
<keyword evidence="7" id="KW-0809">Transit peptide</keyword>
<dbReference type="InterPro" id="IPR003651">
    <property type="entry name" value="Endonuclease3_FeS-loop_motif"/>
</dbReference>
<evidence type="ECO:0000256" key="5">
    <source>
        <dbReference type="ARBA" id="ARBA00022763"/>
    </source>
</evidence>
<keyword evidence="3" id="KW-0004">4Fe-4S</keyword>
<keyword evidence="13" id="KW-0496">Mitochondrion</keyword>
<comment type="catalytic activity">
    <reaction evidence="13">
        <text>2'-deoxyribonucleotide-(2'-deoxyribose 5'-phosphate)-2'-deoxyribonucleotide-DNA = a 3'-end 2'-deoxyribonucleotide-(2,3-dehydro-2,3-deoxyribose 5'-phosphate)-DNA + a 5'-end 5'-phospho-2'-deoxyribonucleoside-DNA + H(+)</text>
        <dbReference type="Rhea" id="RHEA:66592"/>
        <dbReference type="Rhea" id="RHEA-COMP:13180"/>
        <dbReference type="Rhea" id="RHEA-COMP:16897"/>
        <dbReference type="Rhea" id="RHEA-COMP:17067"/>
        <dbReference type="ChEBI" id="CHEBI:15378"/>
        <dbReference type="ChEBI" id="CHEBI:136412"/>
        <dbReference type="ChEBI" id="CHEBI:157695"/>
        <dbReference type="ChEBI" id="CHEBI:167181"/>
        <dbReference type="EC" id="4.2.99.18"/>
    </reaction>
</comment>
<dbReference type="SMART" id="SM00525">
    <property type="entry name" value="FES"/>
    <property type="match status" value="1"/>
</dbReference>
<evidence type="ECO:0000256" key="12">
    <source>
        <dbReference type="ARBA" id="ARBA00023295"/>
    </source>
</evidence>
<dbReference type="GO" id="GO:0140078">
    <property type="term" value="F:class I DNA-(apurinic or apyrimidinic site) endonuclease activity"/>
    <property type="evidence" value="ECO:0007669"/>
    <property type="project" value="UniProtKB-EC"/>
</dbReference>
<dbReference type="GO" id="GO:0006289">
    <property type="term" value="P:nucleotide-excision repair"/>
    <property type="evidence" value="ECO:0007669"/>
    <property type="project" value="TreeGrafter"/>
</dbReference>
<evidence type="ECO:0000256" key="13">
    <source>
        <dbReference type="HAMAP-Rule" id="MF_03183"/>
    </source>
</evidence>
<accession>A0A1C6YIM1</accession>
<dbReference type="FunFam" id="1.10.340.30:FF:000005">
    <property type="entry name" value="Endonuclease III-like protein 1"/>
    <property type="match status" value="1"/>
</dbReference>
<keyword evidence="8" id="KW-0408">Iron</keyword>
<evidence type="ECO:0000256" key="11">
    <source>
        <dbReference type="ARBA" id="ARBA00023239"/>
    </source>
</evidence>
<keyword evidence="12 13" id="KW-0326">Glycosidase</keyword>
<evidence type="ECO:0000256" key="3">
    <source>
        <dbReference type="ARBA" id="ARBA00022485"/>
    </source>
</evidence>
<evidence type="ECO:0000256" key="7">
    <source>
        <dbReference type="ARBA" id="ARBA00022946"/>
    </source>
</evidence>
<dbReference type="EMBL" id="LT608192">
    <property type="protein sequence ID" value="SCM23212.1"/>
    <property type="molecule type" value="Genomic_DNA"/>
</dbReference>
<protein>
    <recommendedName>
        <fullName evidence="13">Endonuclease III homolog</fullName>
        <ecNumber evidence="13">3.2.2.-</ecNumber>
        <ecNumber evidence="13">4.2.99.18</ecNumber>
    </recommendedName>
    <alternativeName>
        <fullName evidence="13">Bifunctional DNA N-glycosylase/DNA-(apurinic or apyrimidinic site) lyase</fullName>
        <shortName evidence="13">DNA glycosylase/AP lyase</shortName>
    </alternativeName>
</protein>
<comment type="caution">
    <text evidence="13">Lacks conserved residue(s) required for the propagation of feature annotation.</text>
</comment>
<reference evidence="16 17" key="1">
    <citation type="submission" date="2016-08" db="EMBL/GenBank/DDBJ databases">
        <authorList>
            <consortium name="Pathogen Informatics"/>
        </authorList>
    </citation>
    <scope>NUCLEOTIDE SEQUENCE [LARGE SCALE GENOMIC DNA]</scope>
    <source>
        <strain evidence="16 17">DS</strain>
    </source>
</reference>
<comment type="cofactor">
    <cofactor evidence="1">
        <name>[4Fe-4S] cluster</name>
        <dbReference type="ChEBI" id="CHEBI:49883"/>
    </cofactor>
</comment>
<keyword evidence="16" id="KW-0255">Endonuclease</keyword>
<dbReference type="Pfam" id="PF00633">
    <property type="entry name" value="HHH"/>
    <property type="match status" value="1"/>
</dbReference>
<sequence>MKFHQNFKNILIVNLYFLGMDKSSKYFTPNRVKKIQIKYEDSPNNQYNNIKKNIIKNDNDILNSQHKIDSEIKNEQHGNIEEEGNNHKMIDPQKSDRTKRKLIKSEQNDEATKNFKNENDIETKKKMFLITYNKIKEMRKNIDAPVDKYGCHMLSEKTDDLKIFRFQTLISCLLSSRTKDEVTAMVMDRLKKHGLTVENILNTPEEELKKLIYGIGFYNVKSKQIIQICKILKEKYNSDIPHSYEELMKLPGIGEKVSQLILQTALNKHEGIAVDIHVHRISNRLNWVYTKNESDTQIKLKSFVDKELWSELNHLLVGFGQVICKGKKPLCEKCTITDYCQYYNDNFVTKKKKKKEDHSE</sequence>
<evidence type="ECO:0000256" key="1">
    <source>
        <dbReference type="ARBA" id="ARBA00001966"/>
    </source>
</evidence>
<dbReference type="HAMAP" id="MF_03183">
    <property type="entry name" value="Endonuclease_III_Nth"/>
    <property type="match status" value="1"/>
</dbReference>
<keyword evidence="16" id="KW-0540">Nuclease</keyword>
<name>A0A1C6YIM1_PLACE</name>
<keyword evidence="9" id="KW-0411">Iron-sulfur</keyword>
<dbReference type="InterPro" id="IPR023170">
    <property type="entry name" value="HhH_base_excis_C"/>
</dbReference>
<dbReference type="Pfam" id="PF00730">
    <property type="entry name" value="HhH-GPD"/>
    <property type="match status" value="1"/>
</dbReference>
<feature type="compositionally biased region" description="Basic and acidic residues" evidence="14">
    <location>
        <begin position="75"/>
        <end position="96"/>
    </location>
</feature>
<dbReference type="InterPro" id="IPR003265">
    <property type="entry name" value="HhH-GPD_domain"/>
</dbReference>
<dbReference type="GO" id="GO:0005634">
    <property type="term" value="C:nucleus"/>
    <property type="evidence" value="ECO:0007669"/>
    <property type="project" value="UniProtKB-SubCell"/>
</dbReference>
<dbReference type="GO" id="GO:0005739">
    <property type="term" value="C:mitochondrion"/>
    <property type="evidence" value="ECO:0007669"/>
    <property type="project" value="UniProtKB-SubCell"/>
</dbReference>
<feature type="region of interest" description="Disordered" evidence="14">
    <location>
        <begin position="75"/>
        <end position="99"/>
    </location>
</feature>
<dbReference type="Gene3D" id="1.10.340.30">
    <property type="entry name" value="Hypothetical protein, domain 2"/>
    <property type="match status" value="1"/>
</dbReference>
<dbReference type="SMART" id="SM00478">
    <property type="entry name" value="ENDO3c"/>
    <property type="match status" value="1"/>
</dbReference>
<dbReference type="GO" id="GO:0046872">
    <property type="term" value="F:metal ion binding"/>
    <property type="evidence" value="ECO:0007669"/>
    <property type="project" value="UniProtKB-KW"/>
</dbReference>
<keyword evidence="11 13" id="KW-0456">Lyase</keyword>
<comment type="subcellular location">
    <subcellularLocation>
        <location evidence="13">Nucleus</location>
    </subcellularLocation>
    <subcellularLocation>
        <location evidence="13">Mitochondrion</location>
    </subcellularLocation>
</comment>
<dbReference type="GO" id="GO:0006285">
    <property type="term" value="P:base-excision repair, AP site formation"/>
    <property type="evidence" value="ECO:0007669"/>
    <property type="project" value="UniProtKB-UniRule"/>
</dbReference>
<dbReference type="SUPFAM" id="SSF48150">
    <property type="entry name" value="DNA-glycosylase"/>
    <property type="match status" value="1"/>
</dbReference>
<dbReference type="InterPro" id="IPR000445">
    <property type="entry name" value="HhH_motif"/>
</dbReference>
<dbReference type="InterPro" id="IPR011257">
    <property type="entry name" value="DNA_glycosylase"/>
</dbReference>
<dbReference type="PANTHER" id="PTHR43286:SF1">
    <property type="entry name" value="ENDONUCLEASE III-LIKE PROTEIN 1"/>
    <property type="match status" value="1"/>
</dbReference>
<keyword evidence="13" id="KW-0539">Nucleus</keyword>
<dbReference type="EC" id="3.2.2.-" evidence="13"/>
<dbReference type="PANTHER" id="PTHR43286">
    <property type="entry name" value="ENDONUCLEASE III-LIKE PROTEIN 1"/>
    <property type="match status" value="1"/>
</dbReference>
<keyword evidence="5 13" id="KW-0227">DNA damage</keyword>
<gene>
    <name evidence="13" type="primary">NTH1</name>
    <name evidence="16" type="ORF">PCHDS_000336800</name>
</gene>
<comment type="similarity">
    <text evidence="2 13">Belongs to the Nth/MutY family.</text>
</comment>
<keyword evidence="6 13" id="KW-0378">Hydrolase</keyword>
<evidence type="ECO:0000256" key="6">
    <source>
        <dbReference type="ARBA" id="ARBA00022801"/>
    </source>
</evidence>
<evidence type="ECO:0000313" key="16">
    <source>
        <dbReference type="EMBL" id="SCM23212.1"/>
    </source>
</evidence>
<dbReference type="InterPro" id="IPR030841">
    <property type="entry name" value="NTH1"/>
</dbReference>
<dbReference type="EC" id="4.2.99.18" evidence="13"/>
<evidence type="ECO:0000256" key="10">
    <source>
        <dbReference type="ARBA" id="ARBA00023204"/>
    </source>
</evidence>
<dbReference type="GO" id="GO:0003677">
    <property type="term" value="F:DNA binding"/>
    <property type="evidence" value="ECO:0007669"/>
    <property type="project" value="UniProtKB-UniRule"/>
</dbReference>
<keyword evidence="10 13" id="KW-0234">DNA repair</keyword>
<dbReference type="GO" id="GO:0051539">
    <property type="term" value="F:4 iron, 4 sulfur cluster binding"/>
    <property type="evidence" value="ECO:0007669"/>
    <property type="project" value="UniProtKB-KW"/>
</dbReference>
<evidence type="ECO:0000259" key="15">
    <source>
        <dbReference type="SMART" id="SM00478"/>
    </source>
</evidence>
<dbReference type="InterPro" id="IPR004035">
    <property type="entry name" value="Endouclease-III_FeS-bd_BS"/>
</dbReference>
<evidence type="ECO:0000256" key="14">
    <source>
        <dbReference type="SAM" id="MobiDB-lite"/>
    </source>
</evidence>
<dbReference type="Gene3D" id="1.10.1670.10">
    <property type="entry name" value="Helix-hairpin-Helix base-excision DNA repair enzymes (C-terminal)"/>
    <property type="match status" value="1"/>
</dbReference>
<evidence type="ECO:0000256" key="8">
    <source>
        <dbReference type="ARBA" id="ARBA00023004"/>
    </source>
</evidence>
<organism evidence="16 17">
    <name type="scientific">Plasmodium chabaudi adami</name>
    <dbReference type="NCBI Taxonomy" id="5826"/>
    <lineage>
        <taxon>Eukaryota</taxon>
        <taxon>Sar</taxon>
        <taxon>Alveolata</taxon>
        <taxon>Apicomplexa</taxon>
        <taxon>Aconoidasida</taxon>
        <taxon>Haemosporida</taxon>
        <taxon>Plasmodiidae</taxon>
        <taxon>Plasmodium</taxon>
        <taxon>Plasmodium (Vinckeia)</taxon>
    </lineage>
</organism>
<dbReference type="AlphaFoldDB" id="A0A1C6YIM1"/>
<keyword evidence="4" id="KW-0479">Metal-binding</keyword>
<dbReference type="PROSITE" id="PS00764">
    <property type="entry name" value="ENDONUCLEASE_III_1"/>
    <property type="match status" value="1"/>
</dbReference>
<comment type="function">
    <text evidence="13">Bifunctional DNA N-glycosylase with associated apurinic/apyrimidinic (AP) lyase function that catalyzes the first step in base excision repair (BER), the primary repair pathway for the repair of oxidative DNA damage. The DNA N-glycosylase activity releases the damaged DNA base from DNA by cleaving the N-glycosidic bond, leaving an AP site. The AP lyase activity cleaves the phosphodiester bond 3' to the AP site by a beta-elimination. Primarily recognizes and repairs oxidative base damage of pyrimidines.</text>
</comment>
<dbReference type="Proteomes" id="UP000507536">
    <property type="component" value="Chromosome 12"/>
</dbReference>